<evidence type="ECO:0000256" key="8">
    <source>
        <dbReference type="HAMAP-Rule" id="MF_00195"/>
    </source>
</evidence>
<dbReference type="Gene3D" id="3.30.300.20">
    <property type="match status" value="1"/>
</dbReference>
<proteinExistence type="inferred from homology"/>
<dbReference type="NCBIfam" id="TIGR00231">
    <property type="entry name" value="small_GTP"/>
    <property type="match status" value="2"/>
</dbReference>
<comment type="similarity">
    <text evidence="1 8 9 10">Belongs to the TRAFAC class TrmE-Era-EngA-EngB-Septin-like GTPase superfamily. EngA (Der) GTPase family.</text>
</comment>
<dbReference type="InterPro" id="IPR006073">
    <property type="entry name" value="GTP-bd"/>
</dbReference>
<feature type="domain" description="EngA-type G" evidence="11">
    <location>
        <begin position="4"/>
        <end position="168"/>
    </location>
</feature>
<dbReference type="Pfam" id="PF14714">
    <property type="entry name" value="KH_dom-like"/>
    <property type="match status" value="1"/>
</dbReference>
<comment type="caution">
    <text evidence="12">The sequence shown here is derived from an EMBL/GenBank/DDBJ whole genome shotgun (WGS) entry which is preliminary data.</text>
</comment>
<comment type="subunit">
    <text evidence="8">Associates with the 50S ribosomal subunit.</text>
</comment>
<dbReference type="InterPro" id="IPR031166">
    <property type="entry name" value="G_ENGA"/>
</dbReference>
<feature type="domain" description="EngA-type G" evidence="11">
    <location>
        <begin position="177"/>
        <end position="352"/>
    </location>
</feature>
<gene>
    <name evidence="8 12" type="primary">der</name>
    <name evidence="12" type="ORF">QID03_11810</name>
</gene>
<evidence type="ECO:0000256" key="9">
    <source>
        <dbReference type="PROSITE-ProRule" id="PRU01049"/>
    </source>
</evidence>
<dbReference type="PROSITE" id="PS51712">
    <property type="entry name" value="G_ENGA"/>
    <property type="match status" value="2"/>
</dbReference>
<evidence type="ECO:0000313" key="13">
    <source>
        <dbReference type="Proteomes" id="UP001529245"/>
    </source>
</evidence>
<dbReference type="CDD" id="cd01895">
    <property type="entry name" value="EngA2"/>
    <property type="match status" value="1"/>
</dbReference>
<dbReference type="Proteomes" id="UP001529245">
    <property type="component" value="Unassembled WGS sequence"/>
</dbReference>
<comment type="function">
    <text evidence="8 10">GTPase that plays an essential role in the late steps of ribosome biogenesis.</text>
</comment>
<feature type="binding site" evidence="8">
    <location>
        <begin position="183"/>
        <end position="190"/>
    </location>
    <ligand>
        <name>GTP</name>
        <dbReference type="ChEBI" id="CHEBI:37565"/>
        <label>2</label>
    </ligand>
</feature>
<feature type="binding site" evidence="8">
    <location>
        <begin position="230"/>
        <end position="234"/>
    </location>
    <ligand>
        <name>GTP</name>
        <dbReference type="ChEBI" id="CHEBI:37565"/>
        <label>2</label>
    </ligand>
</feature>
<evidence type="ECO:0000256" key="7">
    <source>
        <dbReference type="ARBA" id="ARBA00032345"/>
    </source>
</evidence>
<evidence type="ECO:0000256" key="6">
    <source>
        <dbReference type="ARBA" id="ARBA00023134"/>
    </source>
</evidence>
<keyword evidence="5 8" id="KW-0547">Nucleotide-binding</keyword>
<dbReference type="InterPro" id="IPR032859">
    <property type="entry name" value="KH_dom-like"/>
</dbReference>
<evidence type="ECO:0000256" key="4">
    <source>
        <dbReference type="ARBA" id="ARBA00022737"/>
    </source>
</evidence>
<dbReference type="PANTHER" id="PTHR43834">
    <property type="entry name" value="GTPASE DER"/>
    <property type="match status" value="1"/>
</dbReference>
<dbReference type="HAMAP" id="MF_00195">
    <property type="entry name" value="GTPase_Der"/>
    <property type="match status" value="1"/>
</dbReference>
<keyword evidence="4 10" id="KW-0677">Repeat</keyword>
<dbReference type="InterPro" id="IPR005225">
    <property type="entry name" value="Small_GTP-bd"/>
</dbReference>
<dbReference type="PANTHER" id="PTHR43834:SF6">
    <property type="entry name" value="GTPASE DER"/>
    <property type="match status" value="1"/>
</dbReference>
<sequence>MALPVVAIVGRANVGKSTLFNRLVGRRVSIVEDTPGVTRDRIYGKSEWNGVPFRVIDTGGIEMDEEDEMGNLIRVQAQIAIDEADVILFVVDGREGVTQADEHVAQVLRRAHKPVVLGVNKIDHVEQHALSYEFYRLGFGEPIPFSAEHGKGTGDLLDAVVARLPIAAEDQEDDDAIRIAFIGRPNVGKSSLVNRLLGEERVMVSPVAGTTRDAVDTPLERDGQAYVLVDTAGIRRKGKVYERIEKYSVLRALRALDRADVAFVVLDAQTGIVEQDKRVAGYALDAGCAIAFVVNKWDAIEKDDKTAHRFEQKIRDEFPFLRFAPVIFVSALTGQRVSRLLDVAKEIAEYHAMRVPTSTLNRVLADAQMSVSPPSKGGRRLRIYYGTQVSVKPPTFVIFVNDAELSHFSYERYLENQLREAFGFRGTPIRIVLRARDESESSSS</sequence>
<accession>A0ABT6Y0J0</accession>
<evidence type="ECO:0000256" key="1">
    <source>
        <dbReference type="ARBA" id="ARBA00008279"/>
    </source>
</evidence>
<evidence type="ECO:0000256" key="2">
    <source>
        <dbReference type="ARBA" id="ARBA00020953"/>
    </source>
</evidence>
<dbReference type="GO" id="GO:0016787">
    <property type="term" value="F:hydrolase activity"/>
    <property type="evidence" value="ECO:0007669"/>
    <property type="project" value="UniProtKB-KW"/>
</dbReference>
<keyword evidence="12" id="KW-0378">Hydrolase</keyword>
<dbReference type="Gene3D" id="3.40.50.300">
    <property type="entry name" value="P-loop containing nucleotide triphosphate hydrolases"/>
    <property type="match status" value="2"/>
</dbReference>
<dbReference type="RefSeq" id="WP_283204283.1">
    <property type="nucleotide sequence ID" value="NZ_JASGCB010000024.1"/>
</dbReference>
<dbReference type="SUPFAM" id="SSF52540">
    <property type="entry name" value="P-loop containing nucleoside triphosphate hydrolases"/>
    <property type="match status" value="2"/>
</dbReference>
<evidence type="ECO:0000256" key="3">
    <source>
        <dbReference type="ARBA" id="ARBA00022517"/>
    </source>
</evidence>
<protein>
    <recommendedName>
        <fullName evidence="2 8">GTPase Der</fullName>
    </recommendedName>
    <alternativeName>
        <fullName evidence="7 8">GTP-binding protein EngA</fullName>
    </alternativeName>
</protein>
<evidence type="ECO:0000256" key="10">
    <source>
        <dbReference type="RuleBase" id="RU004481"/>
    </source>
</evidence>
<name>A0ABT6Y0J0_ALISE</name>
<dbReference type="InterPro" id="IPR015946">
    <property type="entry name" value="KH_dom-like_a/b"/>
</dbReference>
<keyword evidence="3 8" id="KW-0690">Ribosome biogenesis</keyword>
<dbReference type="InterPro" id="IPR016484">
    <property type="entry name" value="GTPase_Der"/>
</dbReference>
<dbReference type="PIRSF" id="PIRSF006485">
    <property type="entry name" value="GTP-binding_EngA"/>
    <property type="match status" value="1"/>
</dbReference>
<dbReference type="InterPro" id="IPR027417">
    <property type="entry name" value="P-loop_NTPase"/>
</dbReference>
<evidence type="ECO:0000256" key="5">
    <source>
        <dbReference type="ARBA" id="ARBA00022741"/>
    </source>
</evidence>
<feature type="binding site" evidence="8">
    <location>
        <begin position="10"/>
        <end position="17"/>
    </location>
    <ligand>
        <name>GTP</name>
        <dbReference type="ChEBI" id="CHEBI:37565"/>
        <label>1</label>
    </ligand>
</feature>
<keyword evidence="6 8" id="KW-0342">GTP-binding</keyword>
<dbReference type="CDD" id="cd01894">
    <property type="entry name" value="EngA1"/>
    <property type="match status" value="1"/>
</dbReference>
<dbReference type="Pfam" id="PF01926">
    <property type="entry name" value="MMR_HSR1"/>
    <property type="match status" value="2"/>
</dbReference>
<feature type="binding site" evidence="8">
    <location>
        <begin position="120"/>
        <end position="123"/>
    </location>
    <ligand>
        <name>GTP</name>
        <dbReference type="ChEBI" id="CHEBI:37565"/>
        <label>1</label>
    </ligand>
</feature>
<evidence type="ECO:0000313" key="12">
    <source>
        <dbReference type="EMBL" id="MDI9260851.1"/>
    </source>
</evidence>
<reference evidence="12 13" key="1">
    <citation type="submission" date="2023-04" db="EMBL/GenBank/DDBJ databases">
        <title>A. sendaiensis sub sp. chiapanensis a novel subspecie with specific adaptation in bacterial cell wall isolated from an active volcano.</title>
        <authorList>
            <person name="Alvarez Gutierrez P.E."/>
            <person name="Ortiz Cortes L.Y."/>
        </authorList>
    </citation>
    <scope>NUCLEOTIDE SEQUENCE [LARGE SCALE GENOMIC DNA]</scope>
    <source>
        <strain evidence="12 13">PA2</strain>
    </source>
</reference>
<organism evidence="12 13">
    <name type="scientific">Alicyclobacillus sendaiensis PA2</name>
    <dbReference type="NCBI Taxonomy" id="3029425"/>
    <lineage>
        <taxon>Bacteria</taxon>
        <taxon>Bacillati</taxon>
        <taxon>Bacillota</taxon>
        <taxon>Bacilli</taxon>
        <taxon>Bacillales</taxon>
        <taxon>Alicyclobacillaceae</taxon>
        <taxon>Alicyclobacillus</taxon>
    </lineage>
</organism>
<evidence type="ECO:0000259" key="11">
    <source>
        <dbReference type="PROSITE" id="PS51712"/>
    </source>
</evidence>
<feature type="binding site" evidence="8">
    <location>
        <begin position="57"/>
        <end position="61"/>
    </location>
    <ligand>
        <name>GTP</name>
        <dbReference type="ChEBI" id="CHEBI:37565"/>
        <label>1</label>
    </ligand>
</feature>
<keyword evidence="13" id="KW-1185">Reference proteome</keyword>
<feature type="binding site" evidence="8">
    <location>
        <begin position="295"/>
        <end position="298"/>
    </location>
    <ligand>
        <name>GTP</name>
        <dbReference type="ChEBI" id="CHEBI:37565"/>
        <label>2</label>
    </ligand>
</feature>
<dbReference type="NCBIfam" id="TIGR03594">
    <property type="entry name" value="GTPase_EngA"/>
    <property type="match status" value="1"/>
</dbReference>
<dbReference type="EMBL" id="JASGCB010000024">
    <property type="protein sequence ID" value="MDI9260851.1"/>
    <property type="molecule type" value="Genomic_DNA"/>
</dbReference>